<sequence length="326" mass="33782">MTAPHDTDAGQGSPGRRRPSPHRRRPRARFVLAVLALLLVAGAADAGALAARIDEVPVELAADDSDGRTWVLVGLDSREELPAGADRRHFGPVSSFPGARADVVLVVHQTDAGTTVLSVPRDLVTRVDRRPGRLALTWREGPQATVGALCRLGIPADHLVTVDLAGFAAVVDAAGGLEVDVPEPVRDRRAGLLLEDAGRRRVDGVTALALVRSRHPEHLVDGEWVRAPVDPDGRAGAAGTVLSSLVEQVQGSLTRPWRLQAVAWAASGALAVDPGTSVADLAGLARADVGTVRLLPAADPVGGTLPRMPTAGTAAALAAAGLTCDR</sequence>
<dbReference type="Pfam" id="PF03816">
    <property type="entry name" value="LytR_cpsA_psr"/>
    <property type="match status" value="1"/>
</dbReference>
<dbReference type="AlphaFoldDB" id="A0A1I5IDM4"/>
<evidence type="ECO:0000256" key="2">
    <source>
        <dbReference type="SAM" id="MobiDB-lite"/>
    </source>
</evidence>
<comment type="similarity">
    <text evidence="1">Belongs to the LytR/CpsA/Psr (LCP) family.</text>
</comment>
<proteinExistence type="inferred from homology"/>
<dbReference type="Gene3D" id="3.40.630.190">
    <property type="entry name" value="LCP protein"/>
    <property type="match status" value="1"/>
</dbReference>
<evidence type="ECO:0000256" key="1">
    <source>
        <dbReference type="ARBA" id="ARBA00006068"/>
    </source>
</evidence>
<name>A0A1I5IDM4_9ACTN</name>
<keyword evidence="5" id="KW-1185">Reference proteome</keyword>
<dbReference type="PANTHER" id="PTHR33392">
    <property type="entry name" value="POLYISOPRENYL-TEICHOIC ACID--PEPTIDOGLYCAN TEICHOIC ACID TRANSFERASE TAGU"/>
    <property type="match status" value="1"/>
</dbReference>
<dbReference type="EMBL" id="FOWE01000013">
    <property type="protein sequence ID" value="SFO58429.1"/>
    <property type="molecule type" value="Genomic_DNA"/>
</dbReference>
<evidence type="ECO:0000259" key="3">
    <source>
        <dbReference type="Pfam" id="PF03816"/>
    </source>
</evidence>
<accession>A0A1I5IDM4</accession>
<dbReference type="RefSeq" id="WP_075015756.1">
    <property type="nucleotide sequence ID" value="NZ_FOWE01000013.1"/>
</dbReference>
<dbReference type="InterPro" id="IPR004474">
    <property type="entry name" value="LytR_CpsA_psr"/>
</dbReference>
<feature type="domain" description="Cell envelope-related transcriptional attenuator" evidence="3">
    <location>
        <begin position="101"/>
        <end position="218"/>
    </location>
</feature>
<organism evidence="4 5">
    <name type="scientific">Geodermatophilus obscurus</name>
    <dbReference type="NCBI Taxonomy" id="1861"/>
    <lineage>
        <taxon>Bacteria</taxon>
        <taxon>Bacillati</taxon>
        <taxon>Actinomycetota</taxon>
        <taxon>Actinomycetes</taxon>
        <taxon>Geodermatophilales</taxon>
        <taxon>Geodermatophilaceae</taxon>
        <taxon>Geodermatophilus</taxon>
    </lineage>
</organism>
<gene>
    <name evidence="4" type="ORF">SAMN05660359_04516</name>
</gene>
<evidence type="ECO:0000313" key="4">
    <source>
        <dbReference type="EMBL" id="SFO58429.1"/>
    </source>
</evidence>
<dbReference type="NCBIfam" id="TIGR00350">
    <property type="entry name" value="lytR_cpsA_psr"/>
    <property type="match status" value="1"/>
</dbReference>
<feature type="region of interest" description="Disordered" evidence="2">
    <location>
        <begin position="1"/>
        <end position="24"/>
    </location>
</feature>
<dbReference type="PANTHER" id="PTHR33392:SF6">
    <property type="entry name" value="POLYISOPRENYL-TEICHOIC ACID--PEPTIDOGLYCAN TEICHOIC ACID TRANSFERASE TAGU"/>
    <property type="match status" value="1"/>
</dbReference>
<protein>
    <submittedName>
        <fullName evidence="4">Transcriptional attenuator, LytR family</fullName>
    </submittedName>
</protein>
<reference evidence="5" key="1">
    <citation type="submission" date="2016-10" db="EMBL/GenBank/DDBJ databases">
        <authorList>
            <person name="Varghese N."/>
            <person name="Submissions S."/>
        </authorList>
    </citation>
    <scope>NUCLEOTIDE SEQUENCE [LARGE SCALE GENOMIC DNA]</scope>
    <source>
        <strain evidence="5">DSM 43161</strain>
    </source>
</reference>
<feature type="compositionally biased region" description="Basic residues" evidence="2">
    <location>
        <begin position="15"/>
        <end position="24"/>
    </location>
</feature>
<dbReference type="Proteomes" id="UP000183642">
    <property type="component" value="Unassembled WGS sequence"/>
</dbReference>
<dbReference type="InterPro" id="IPR050922">
    <property type="entry name" value="LytR/CpsA/Psr_CW_biosynth"/>
</dbReference>
<dbReference type="OrthoDB" id="4865223at2"/>
<evidence type="ECO:0000313" key="5">
    <source>
        <dbReference type="Proteomes" id="UP000183642"/>
    </source>
</evidence>